<dbReference type="SUPFAM" id="SSF51445">
    <property type="entry name" value="(Trans)glycosidases"/>
    <property type="match status" value="1"/>
</dbReference>
<proteinExistence type="predicted"/>
<dbReference type="InterPro" id="IPR017853">
    <property type="entry name" value="GH"/>
</dbReference>
<name>A0A5E7EX84_PSEFL</name>
<dbReference type="RefSeq" id="WP_150806322.1">
    <property type="nucleotide sequence ID" value="NZ_CABVHY010000030.1"/>
</dbReference>
<evidence type="ECO:0000256" key="1">
    <source>
        <dbReference type="SAM" id="SignalP"/>
    </source>
</evidence>
<keyword evidence="1" id="KW-0732">Signal</keyword>
<feature type="signal peptide" evidence="1">
    <location>
        <begin position="1"/>
        <end position="18"/>
    </location>
</feature>
<accession>A0A5E7EX84</accession>
<dbReference type="Proteomes" id="UP000379480">
    <property type="component" value="Unassembled WGS sequence"/>
</dbReference>
<feature type="chain" id="PRO_5022956019" evidence="1">
    <location>
        <begin position="19"/>
        <end position="636"/>
    </location>
</feature>
<dbReference type="AlphaFoldDB" id="A0A5E7EX84"/>
<protein>
    <submittedName>
        <fullName evidence="2">Uncharacterized protein</fullName>
    </submittedName>
</protein>
<dbReference type="Gene3D" id="3.20.20.80">
    <property type="entry name" value="Glycosidases"/>
    <property type="match status" value="1"/>
</dbReference>
<organism evidence="2 3">
    <name type="scientific">Pseudomonas fluorescens</name>
    <dbReference type="NCBI Taxonomy" id="294"/>
    <lineage>
        <taxon>Bacteria</taxon>
        <taxon>Pseudomonadati</taxon>
        <taxon>Pseudomonadota</taxon>
        <taxon>Gammaproteobacteria</taxon>
        <taxon>Pseudomonadales</taxon>
        <taxon>Pseudomonadaceae</taxon>
        <taxon>Pseudomonas</taxon>
    </lineage>
</organism>
<evidence type="ECO:0000313" key="3">
    <source>
        <dbReference type="Proteomes" id="UP000379480"/>
    </source>
</evidence>
<evidence type="ECO:0000313" key="2">
    <source>
        <dbReference type="EMBL" id="VVO31578.1"/>
    </source>
</evidence>
<sequence length="636" mass="71024" precursor="true">MKCIVMVLTLALSSLAQSAPMRWGDVRDGSLYLQPARDDTLRVSWIPAWQTDANEERIYLLDGQGQLRGERFIPASEGRGKQNWALPASAASYRVEVPGYSFRRYRFEHDDKTVALFAPTKVHFSAETASDVELYFKVRAGEHAILAGKYFGGVRALQAERLGDGSRVELRLKPYQDYPQFDQIALPVSATDQDWRLRLQGSGKAAFWLDGTANLFAQRPQHLQPLRQDNGRTELNLHPEVLGPTPRLGVALPYVLPPPASHAALDALKPRAGGFYSAVDIMAAQPHYEDAFRRFYLERGGIDMNITLLAGSRRKADLEANSQSIAGLDAWLATTVALGRGTHYLSFADEPNYNYPDYGTYKHFFDAMYRQVRDYPGAREAGVRIAMPASSRFVNGPFTPEGAQHRGIDWARRMLDESAPQIDALAWHEWMIRDLLATRVYRDSVRRAAEVVGLQTDGRPRKALLLDQTNISSGSSVSPYEQETHFASLWWASVAINSAQDGLLDMLNWFQAADDPNHLKGMIRLPGPDRFELKPVGLAQQFIQLHWLDQVQRMDNSAFEVDALAMARGNERSVLGVNKGDRLQQISLQGAGTACPSLTLFGPDSRSRDATVECQGGRIRFEVPGESIFALTWRAS</sequence>
<dbReference type="OrthoDB" id="6962799at2"/>
<gene>
    <name evidence="2" type="ORF">PS723_05035</name>
</gene>
<dbReference type="EMBL" id="CABVHY010000030">
    <property type="protein sequence ID" value="VVO31578.1"/>
    <property type="molecule type" value="Genomic_DNA"/>
</dbReference>
<reference evidence="2 3" key="1">
    <citation type="submission" date="2019-09" db="EMBL/GenBank/DDBJ databases">
        <authorList>
            <person name="Chandra G."/>
            <person name="Truman W A."/>
        </authorList>
    </citation>
    <scope>NUCLEOTIDE SEQUENCE [LARGE SCALE GENOMIC DNA]</scope>
    <source>
        <strain evidence="2">PS723</strain>
    </source>
</reference>